<feature type="domain" description="Alkyl hydroperoxide reductase subunit C/ Thiol specific antioxidant" evidence="1">
    <location>
        <begin position="189"/>
        <end position="306"/>
    </location>
</feature>
<dbReference type="EMBL" id="VSSQ01006357">
    <property type="protein sequence ID" value="MPM32427.1"/>
    <property type="molecule type" value="Genomic_DNA"/>
</dbReference>
<sequence length="320" mass="37238">MFAVYTQPSEKKAKAYIKENFSDLNNSGINFYFVSDSLLESDFQRKYAVLATPQVFLLDENKKIVGRNLKGESLSQLLSSLKNKSDKSVVELVDFFDNYFEEYNLSDSTERKAAFGLLFEKSKSSPKLYRDIFGELYLYLRFNSEPSVQSSMPFMVKNYIEPFKNLWEADLKIYNDIIYSASLAMRNPVGEKTSDLKLFTSENMAMRLSEINADNTILMFFDIKCKICEVYLKDITRIIEMSQNRDLKVVLVYTGRDKTGFIKYSTQGNPHYIWLHDTDRESEMFDKYDLSSVPTIYLLDKDKKIIAKDINTITLEKLLK</sequence>
<protein>
    <submittedName>
        <fullName evidence="2">Thiol-disulfide oxidoreductase ResA</fullName>
    </submittedName>
</protein>
<comment type="caution">
    <text evidence="2">The sequence shown here is derived from an EMBL/GenBank/DDBJ whole genome shotgun (WGS) entry which is preliminary data.</text>
</comment>
<dbReference type="PANTHER" id="PTHR42852:SF13">
    <property type="entry name" value="PROTEIN DIPZ"/>
    <property type="match status" value="1"/>
</dbReference>
<proteinExistence type="predicted"/>
<name>A0A644YVP6_9ZZZZ</name>
<dbReference type="InterPro" id="IPR036249">
    <property type="entry name" value="Thioredoxin-like_sf"/>
</dbReference>
<evidence type="ECO:0000259" key="1">
    <source>
        <dbReference type="Pfam" id="PF00578"/>
    </source>
</evidence>
<dbReference type="AlphaFoldDB" id="A0A644YVP6"/>
<dbReference type="PANTHER" id="PTHR42852">
    <property type="entry name" value="THIOL:DISULFIDE INTERCHANGE PROTEIN DSBE"/>
    <property type="match status" value="1"/>
</dbReference>
<dbReference type="Gene3D" id="3.40.30.10">
    <property type="entry name" value="Glutaredoxin"/>
    <property type="match status" value="2"/>
</dbReference>
<dbReference type="InterPro" id="IPR000866">
    <property type="entry name" value="AhpC/TSA"/>
</dbReference>
<organism evidence="2">
    <name type="scientific">bioreactor metagenome</name>
    <dbReference type="NCBI Taxonomy" id="1076179"/>
    <lineage>
        <taxon>unclassified sequences</taxon>
        <taxon>metagenomes</taxon>
        <taxon>ecological metagenomes</taxon>
    </lineage>
</organism>
<dbReference type="InterPro" id="IPR050553">
    <property type="entry name" value="Thioredoxin_ResA/DsbE_sf"/>
</dbReference>
<evidence type="ECO:0000313" key="2">
    <source>
        <dbReference type="EMBL" id="MPM32427.1"/>
    </source>
</evidence>
<reference evidence="2" key="1">
    <citation type="submission" date="2019-08" db="EMBL/GenBank/DDBJ databases">
        <authorList>
            <person name="Kucharzyk K."/>
            <person name="Murdoch R.W."/>
            <person name="Higgins S."/>
            <person name="Loffler F."/>
        </authorList>
    </citation>
    <scope>NUCLEOTIDE SEQUENCE</scope>
</reference>
<dbReference type="SUPFAM" id="SSF52833">
    <property type="entry name" value="Thioredoxin-like"/>
    <property type="match status" value="2"/>
</dbReference>
<dbReference type="Pfam" id="PF00578">
    <property type="entry name" value="AhpC-TSA"/>
    <property type="match status" value="1"/>
</dbReference>
<accession>A0A644YVP6</accession>
<gene>
    <name evidence="2" type="primary">resA_76</name>
    <name evidence="2" type="ORF">SDC9_78989</name>
</gene>